<gene>
    <name evidence="2" type="ORF">EMPG_14333</name>
</gene>
<evidence type="ECO:0000256" key="1">
    <source>
        <dbReference type="SAM" id="MobiDB-lite"/>
    </source>
</evidence>
<dbReference type="Proteomes" id="UP000053573">
    <property type="component" value="Unassembled WGS sequence"/>
</dbReference>
<comment type="caution">
    <text evidence="2">The sequence shown here is derived from an EMBL/GenBank/DDBJ whole genome shotgun (WGS) entry which is preliminary data.</text>
</comment>
<dbReference type="EMBL" id="LDEV01002109">
    <property type="protein sequence ID" value="KLJ10273.1"/>
    <property type="molecule type" value="Genomic_DNA"/>
</dbReference>
<name>A0A0H1BGN4_9EURO</name>
<feature type="compositionally biased region" description="Polar residues" evidence="1">
    <location>
        <begin position="41"/>
        <end position="58"/>
    </location>
</feature>
<accession>A0A0H1BGN4</accession>
<organism evidence="2 3">
    <name type="scientific">Blastomyces silverae</name>
    <dbReference type="NCBI Taxonomy" id="2060906"/>
    <lineage>
        <taxon>Eukaryota</taxon>
        <taxon>Fungi</taxon>
        <taxon>Dikarya</taxon>
        <taxon>Ascomycota</taxon>
        <taxon>Pezizomycotina</taxon>
        <taxon>Eurotiomycetes</taxon>
        <taxon>Eurotiomycetidae</taxon>
        <taxon>Onygenales</taxon>
        <taxon>Ajellomycetaceae</taxon>
        <taxon>Blastomyces</taxon>
    </lineage>
</organism>
<sequence length="83" mass="8979">TNLQISSLNEDLLPPSPLIPVTYTPDPLNPFPPLSAETKRTSLSRSTLNGTPYLSPNTPLHHENANAYKKTPPSNPPTTTTTT</sequence>
<feature type="non-terminal residue" evidence="2">
    <location>
        <position position="1"/>
    </location>
</feature>
<reference evidence="3" key="1">
    <citation type="journal article" date="2015" name="PLoS Genet.">
        <title>The dynamic genome and transcriptome of the human fungal pathogen Blastomyces and close relative Emmonsia.</title>
        <authorList>
            <person name="Munoz J.F."/>
            <person name="Gauthier G.M."/>
            <person name="Desjardins C.A."/>
            <person name="Gallo J.E."/>
            <person name="Holder J."/>
            <person name="Sullivan T.D."/>
            <person name="Marty A.J."/>
            <person name="Carmen J.C."/>
            <person name="Chen Z."/>
            <person name="Ding L."/>
            <person name="Gujja S."/>
            <person name="Magrini V."/>
            <person name="Misas E."/>
            <person name="Mitreva M."/>
            <person name="Priest M."/>
            <person name="Saif S."/>
            <person name="Whiston E.A."/>
            <person name="Young S."/>
            <person name="Zeng Q."/>
            <person name="Goldman W.E."/>
            <person name="Mardis E.R."/>
            <person name="Taylor J.W."/>
            <person name="McEwen J.G."/>
            <person name="Clay O.K."/>
            <person name="Klein B.S."/>
            <person name="Cuomo C.A."/>
        </authorList>
    </citation>
    <scope>NUCLEOTIDE SEQUENCE [LARGE SCALE GENOMIC DNA]</scope>
    <source>
        <strain evidence="3">UAMH 139</strain>
    </source>
</reference>
<evidence type="ECO:0000313" key="2">
    <source>
        <dbReference type="EMBL" id="KLJ10273.1"/>
    </source>
</evidence>
<protein>
    <submittedName>
        <fullName evidence="2">Uncharacterized protein</fullName>
    </submittedName>
</protein>
<keyword evidence="3" id="KW-1185">Reference proteome</keyword>
<feature type="non-terminal residue" evidence="2">
    <location>
        <position position="83"/>
    </location>
</feature>
<dbReference type="OrthoDB" id="5343688at2759"/>
<dbReference type="AlphaFoldDB" id="A0A0H1BGN4"/>
<evidence type="ECO:0000313" key="3">
    <source>
        <dbReference type="Proteomes" id="UP000053573"/>
    </source>
</evidence>
<feature type="region of interest" description="Disordered" evidence="1">
    <location>
        <begin position="1"/>
        <end position="83"/>
    </location>
</feature>
<proteinExistence type="predicted"/>